<dbReference type="InterPro" id="IPR000192">
    <property type="entry name" value="Aminotrans_V_dom"/>
</dbReference>
<dbReference type="Pfam" id="PF03473">
    <property type="entry name" value="MOSC"/>
    <property type="match status" value="1"/>
</dbReference>
<reference evidence="4" key="1">
    <citation type="submission" date="2023-08" db="EMBL/GenBank/DDBJ databases">
        <authorList>
            <person name="Audoor S."/>
            <person name="Bilcke G."/>
        </authorList>
    </citation>
    <scope>NUCLEOTIDE SEQUENCE</scope>
</reference>
<dbReference type="Gene3D" id="3.40.640.10">
    <property type="entry name" value="Type I PLP-dependent aspartate aminotransferase-like (Major domain)"/>
    <property type="match status" value="1"/>
</dbReference>
<comment type="caution">
    <text evidence="4">The sequence shown here is derived from an EMBL/GenBank/DDBJ whole genome shotgun (WGS) entry which is preliminary data.</text>
</comment>
<keyword evidence="1" id="KW-0501">Molybdenum cofactor biosynthesis</keyword>
<dbReference type="GO" id="GO:0030170">
    <property type="term" value="F:pyridoxal phosphate binding"/>
    <property type="evidence" value="ECO:0007669"/>
    <property type="project" value="InterPro"/>
</dbReference>
<dbReference type="InterPro" id="IPR015424">
    <property type="entry name" value="PyrdxlP-dep_Trfase"/>
</dbReference>
<dbReference type="GO" id="GO:0006777">
    <property type="term" value="P:Mo-molybdopterin cofactor biosynthetic process"/>
    <property type="evidence" value="ECO:0007669"/>
    <property type="project" value="UniProtKB-KW"/>
</dbReference>
<dbReference type="GO" id="GO:0030151">
    <property type="term" value="F:molybdenum ion binding"/>
    <property type="evidence" value="ECO:0007669"/>
    <property type="project" value="InterPro"/>
</dbReference>
<keyword evidence="2" id="KW-1133">Transmembrane helix</keyword>
<accession>A0AAD2CMR8</accession>
<dbReference type="PROSITE" id="PS51340">
    <property type="entry name" value="MOSC"/>
    <property type="match status" value="1"/>
</dbReference>
<name>A0AAD2CMR8_9STRA</name>
<evidence type="ECO:0000256" key="2">
    <source>
        <dbReference type="SAM" id="Phobius"/>
    </source>
</evidence>
<evidence type="ECO:0000313" key="4">
    <source>
        <dbReference type="EMBL" id="CAJ1936409.1"/>
    </source>
</evidence>
<sequence length="908" mass="100236">MQVTNKTCVSNVPFGGDRIQMSSLFQKIDTLTIFIFGSIMCLVSTLILRRKKSPFERSVDSMTKGKARFNRKRAFLSNVGDEYGYRHSGKGYIDDWRHKEFPTLQPPLGQRSTDAIEEREIYLDYAGSALPSKSQMEASFQSLSSNVLANPHSSGPAASRTLLGIQQSKTRILNHFDATAGRFASIQRTQDSALTSDSHSGYDVVFTSGTTEALRVVAERFPWQTSDGQQSILLYAQNSHSSVLGMREVAISLGARLMCLPIEEIESMTKESFAQLRNSTNNGANDSSTIENYGTNCLLVFPAECNFGGHKPNSQKVIETAQSAGWHIMLDIAKAASTGPVSLRDLNPDFACVSFYKLFGSPTGVGSLFVKRTAVDLLSESKQHRPYVGGGSFNLILANQDMSAPSSGVSSLVSGTPNFRGIIELRHGFDEIERLGGMEKIQQHTSILAKELHGRLSAMHHGNGKPVAITYGVWSINGSSNGEDKGPTIAMNILRDDGSFVGYNEVAKLAALRKPAIQFRTGCFCNPGACQEALKLGDEELIQNYKESGHVCGDHIDILNDKPTGAIRISFGKESIWEDLDEFVAFIDQTFVNKNKTVADETIATLVEEDQHCPPEVTLTELYIFPIKSCAAQRVSHWKMDIQSGKLAHDREFALVDSAGVAMRLQNNPKMGFITPHINGDDEILTVSAPGCEDLIIPLAEINSSFLGSNDISVCGNKCGGRLCGGRRASEWFSSYLGVECWLARYSKANKQTNGEPNTVDDSKSRMGFANDQPILMISENAVDALNQVLRHQNQALVGSKHFRPNMVIRWKDQQNVHKAHLEDDWTKLYRKDNGLIFNVKGDCARCAMVDYDPSTGKKGKTLRALAKYRRRNGQIVFGVFLKAMLREEQLANEQVWIHVGDQLVCEY</sequence>
<evidence type="ECO:0000259" key="3">
    <source>
        <dbReference type="PROSITE" id="PS51340"/>
    </source>
</evidence>
<organism evidence="4 5">
    <name type="scientific">Cylindrotheca closterium</name>
    <dbReference type="NCBI Taxonomy" id="2856"/>
    <lineage>
        <taxon>Eukaryota</taxon>
        <taxon>Sar</taxon>
        <taxon>Stramenopiles</taxon>
        <taxon>Ochrophyta</taxon>
        <taxon>Bacillariophyta</taxon>
        <taxon>Bacillariophyceae</taxon>
        <taxon>Bacillariophycidae</taxon>
        <taxon>Bacillariales</taxon>
        <taxon>Bacillariaceae</taxon>
        <taxon>Cylindrotheca</taxon>
    </lineage>
</organism>
<keyword evidence="2" id="KW-0812">Transmembrane</keyword>
<evidence type="ECO:0000313" key="5">
    <source>
        <dbReference type="Proteomes" id="UP001295423"/>
    </source>
</evidence>
<proteinExistence type="predicted"/>
<dbReference type="InterPro" id="IPR005302">
    <property type="entry name" value="MoCF_Sase_C"/>
</dbReference>
<dbReference type="Proteomes" id="UP001295423">
    <property type="component" value="Unassembled WGS sequence"/>
</dbReference>
<dbReference type="Pfam" id="PF00266">
    <property type="entry name" value="Aminotran_5"/>
    <property type="match status" value="1"/>
</dbReference>
<gene>
    <name evidence="4" type="ORF">CYCCA115_LOCUS5177</name>
</gene>
<dbReference type="PANTHER" id="PTHR14237:SF80">
    <property type="entry name" value="MOLYBDENUM COFACTOR SULFURASE"/>
    <property type="match status" value="1"/>
</dbReference>
<dbReference type="GO" id="GO:0003824">
    <property type="term" value="F:catalytic activity"/>
    <property type="evidence" value="ECO:0007669"/>
    <property type="project" value="InterPro"/>
</dbReference>
<dbReference type="EMBL" id="CAKOGP040000557">
    <property type="protein sequence ID" value="CAJ1936409.1"/>
    <property type="molecule type" value="Genomic_DNA"/>
</dbReference>
<dbReference type="Gene3D" id="3.90.1150.10">
    <property type="entry name" value="Aspartate Aminotransferase, domain 1"/>
    <property type="match status" value="1"/>
</dbReference>
<dbReference type="Pfam" id="PF03476">
    <property type="entry name" value="MOSC_N"/>
    <property type="match status" value="1"/>
</dbReference>
<evidence type="ECO:0000256" key="1">
    <source>
        <dbReference type="ARBA" id="ARBA00023150"/>
    </source>
</evidence>
<dbReference type="InterPro" id="IPR005303">
    <property type="entry name" value="MOCOS_middle"/>
</dbReference>
<keyword evidence="5" id="KW-1185">Reference proteome</keyword>
<feature type="transmembrane region" description="Helical" evidence="2">
    <location>
        <begin position="31"/>
        <end position="48"/>
    </location>
</feature>
<keyword evidence="2" id="KW-0472">Membrane</keyword>
<dbReference type="SUPFAM" id="SSF53383">
    <property type="entry name" value="PLP-dependent transferases"/>
    <property type="match status" value="1"/>
</dbReference>
<protein>
    <recommendedName>
        <fullName evidence="3">MOSC domain-containing protein</fullName>
    </recommendedName>
</protein>
<dbReference type="InterPro" id="IPR015422">
    <property type="entry name" value="PyrdxlP-dep_Trfase_small"/>
</dbReference>
<dbReference type="SUPFAM" id="SSF141673">
    <property type="entry name" value="MOSC N-terminal domain-like"/>
    <property type="match status" value="1"/>
</dbReference>
<feature type="domain" description="MOSC" evidence="3">
    <location>
        <begin position="744"/>
        <end position="907"/>
    </location>
</feature>
<dbReference type="PANTHER" id="PTHR14237">
    <property type="entry name" value="MOLYBDOPTERIN COFACTOR SULFURASE MOSC"/>
    <property type="match status" value="1"/>
</dbReference>
<dbReference type="AlphaFoldDB" id="A0AAD2CMR8"/>
<dbReference type="InterPro" id="IPR015421">
    <property type="entry name" value="PyrdxlP-dep_Trfase_major"/>
</dbReference>